<proteinExistence type="predicted"/>
<protein>
    <submittedName>
        <fullName evidence="1">Uncharacterized protein</fullName>
    </submittedName>
</protein>
<evidence type="ECO:0000313" key="1">
    <source>
        <dbReference type="EMBL" id="APU70089.1"/>
    </source>
</evidence>
<evidence type="ECO:0000313" key="2">
    <source>
        <dbReference type="Proteomes" id="UP000186230"/>
    </source>
</evidence>
<accession>A0A1L7I930</accession>
<name>A0A1L7I930_9FLAO</name>
<dbReference type="AlphaFoldDB" id="A0A1L7I930"/>
<reference evidence="1 2" key="1">
    <citation type="submission" date="2016-07" db="EMBL/GenBank/DDBJ databases">
        <title>Multi-omics approach to identify versatile polysaccharide utilization systems of a marine flavobacterium Gramella flava.</title>
        <authorList>
            <person name="Tang K."/>
        </authorList>
    </citation>
    <scope>NUCLEOTIDE SEQUENCE [LARGE SCALE GENOMIC DNA]</scope>
    <source>
        <strain evidence="1 2">JLT2011</strain>
    </source>
</reference>
<dbReference type="KEGG" id="gfl:GRFL_3365"/>
<dbReference type="EMBL" id="CP016359">
    <property type="protein sequence ID" value="APU70089.1"/>
    <property type="molecule type" value="Genomic_DNA"/>
</dbReference>
<organism evidence="1 2">
    <name type="scientific">Christiangramia flava JLT2011</name>
    <dbReference type="NCBI Taxonomy" id="1229726"/>
    <lineage>
        <taxon>Bacteria</taxon>
        <taxon>Pseudomonadati</taxon>
        <taxon>Bacteroidota</taxon>
        <taxon>Flavobacteriia</taxon>
        <taxon>Flavobacteriales</taxon>
        <taxon>Flavobacteriaceae</taxon>
        <taxon>Christiangramia</taxon>
    </lineage>
</organism>
<sequence length="144" mass="16111">MLISFGLLLSCDTDQDDISLSTAEAAQLNIMVKSGNWQISKFELDNDDKTANYASYEFSFEENNNLKASRTGDQQVGTWRVSNDSGDEYDSYNDVDFNIFFSTGSKLGELTNNYDVISATETEIRLDLQENPSGRTALLVFSKN</sequence>
<gene>
    <name evidence="1" type="ORF">GRFL_3365</name>
</gene>
<dbReference type="Proteomes" id="UP000186230">
    <property type="component" value="Chromosome"/>
</dbReference>
<keyword evidence="2" id="KW-1185">Reference proteome</keyword>
<dbReference type="STRING" id="1229726.GRFL_3365"/>